<dbReference type="Gene3D" id="2.40.10.10">
    <property type="entry name" value="Trypsin-like serine proteases"/>
    <property type="match status" value="1"/>
</dbReference>
<dbReference type="InterPro" id="IPR018114">
    <property type="entry name" value="TRYPSIN_HIS"/>
</dbReference>
<keyword evidence="3" id="KW-1015">Disulfide bond</keyword>
<dbReference type="SUPFAM" id="SSF50494">
    <property type="entry name" value="Trypsin-like serine proteases"/>
    <property type="match status" value="1"/>
</dbReference>
<dbReference type="InterPro" id="IPR001254">
    <property type="entry name" value="Trypsin_dom"/>
</dbReference>
<dbReference type="CDD" id="cd00190">
    <property type="entry name" value="Tryp_SPc"/>
    <property type="match status" value="1"/>
</dbReference>
<dbReference type="InterPro" id="IPR043504">
    <property type="entry name" value="Peptidase_S1_PA_chymotrypsin"/>
</dbReference>
<dbReference type="InterPro" id="IPR041515">
    <property type="entry name" value="PPAF-2-like_Clip"/>
</dbReference>
<organism evidence="8 9">
    <name type="scientific">Popillia japonica</name>
    <name type="common">Japanese beetle</name>
    <dbReference type="NCBI Taxonomy" id="7064"/>
    <lineage>
        <taxon>Eukaryota</taxon>
        <taxon>Metazoa</taxon>
        <taxon>Ecdysozoa</taxon>
        <taxon>Arthropoda</taxon>
        <taxon>Hexapoda</taxon>
        <taxon>Insecta</taxon>
        <taxon>Pterygota</taxon>
        <taxon>Neoptera</taxon>
        <taxon>Endopterygota</taxon>
        <taxon>Coleoptera</taxon>
        <taxon>Polyphaga</taxon>
        <taxon>Scarabaeiformia</taxon>
        <taxon>Scarabaeidae</taxon>
        <taxon>Rutelinae</taxon>
        <taxon>Popillia</taxon>
    </lineage>
</organism>
<reference evidence="8 9" key="1">
    <citation type="journal article" date="2024" name="BMC Genomics">
        <title>De novo assembly and annotation of Popillia japonica's genome with initial clues to its potential as an invasive pest.</title>
        <authorList>
            <person name="Cucini C."/>
            <person name="Boschi S."/>
            <person name="Funari R."/>
            <person name="Cardaioli E."/>
            <person name="Iannotti N."/>
            <person name="Marturano G."/>
            <person name="Paoli F."/>
            <person name="Bruttini M."/>
            <person name="Carapelli A."/>
            <person name="Frati F."/>
            <person name="Nardi F."/>
        </authorList>
    </citation>
    <scope>NUCLEOTIDE SEQUENCE [LARGE SCALE GENOMIC DNA]</scope>
    <source>
        <strain evidence="8">DMR45628</strain>
    </source>
</reference>
<feature type="signal peptide" evidence="6">
    <location>
        <begin position="1"/>
        <end position="23"/>
    </location>
</feature>
<dbReference type="AlphaFoldDB" id="A0AAW1JJ73"/>
<evidence type="ECO:0000313" key="9">
    <source>
        <dbReference type="Proteomes" id="UP001458880"/>
    </source>
</evidence>
<comment type="subcellular location">
    <subcellularLocation>
        <location evidence="1">Secreted</location>
    </subcellularLocation>
</comment>
<dbReference type="SMART" id="SM00020">
    <property type="entry name" value="Tryp_SPc"/>
    <property type="match status" value="1"/>
</dbReference>
<evidence type="ECO:0000256" key="6">
    <source>
        <dbReference type="SAM" id="SignalP"/>
    </source>
</evidence>
<feature type="chain" id="PRO_5043486350" description="Phenoloxidase-activating factor 2" evidence="6">
    <location>
        <begin position="24"/>
        <end position="408"/>
    </location>
</feature>
<comment type="caution">
    <text evidence="8">The sequence shown here is derived from an EMBL/GenBank/DDBJ whole genome shotgun (WGS) entry which is preliminary data.</text>
</comment>
<dbReference type="PANTHER" id="PTHR24258:SF129">
    <property type="entry name" value="LP15124P-RELATED"/>
    <property type="match status" value="1"/>
</dbReference>
<keyword evidence="8" id="KW-0645">Protease</keyword>
<dbReference type="PROSITE" id="PS50240">
    <property type="entry name" value="TRYPSIN_DOM"/>
    <property type="match status" value="1"/>
</dbReference>
<dbReference type="Pfam" id="PF18322">
    <property type="entry name" value="CLIP_1"/>
    <property type="match status" value="1"/>
</dbReference>
<dbReference type="FunFam" id="2.40.10.10:FF:000038">
    <property type="entry name" value="Serine protease"/>
    <property type="match status" value="1"/>
</dbReference>
<protein>
    <recommendedName>
        <fullName evidence="4">Phenoloxidase-activating factor 2</fullName>
    </recommendedName>
    <alternativeName>
        <fullName evidence="5">Prophenoloxidase-activating factor II</fullName>
    </alternativeName>
</protein>
<proteinExistence type="predicted"/>
<dbReference type="Proteomes" id="UP001458880">
    <property type="component" value="Unassembled WGS sequence"/>
</dbReference>
<evidence type="ECO:0000256" key="3">
    <source>
        <dbReference type="ARBA" id="ARBA00023157"/>
    </source>
</evidence>
<dbReference type="GO" id="GO:0006508">
    <property type="term" value="P:proteolysis"/>
    <property type="evidence" value="ECO:0007669"/>
    <property type="project" value="UniProtKB-KW"/>
</dbReference>
<dbReference type="GO" id="GO:0004252">
    <property type="term" value="F:serine-type endopeptidase activity"/>
    <property type="evidence" value="ECO:0007669"/>
    <property type="project" value="InterPro"/>
</dbReference>
<accession>A0AAW1JJ73</accession>
<dbReference type="GO" id="GO:0005576">
    <property type="term" value="C:extracellular region"/>
    <property type="evidence" value="ECO:0007669"/>
    <property type="project" value="UniProtKB-SubCell"/>
</dbReference>
<dbReference type="EMBL" id="JASPKY010000358">
    <property type="protein sequence ID" value="KAK9704071.1"/>
    <property type="molecule type" value="Genomic_DNA"/>
</dbReference>
<keyword evidence="6" id="KW-0732">Signal</keyword>
<dbReference type="PANTHER" id="PTHR24258">
    <property type="entry name" value="SERINE PROTEASE-RELATED"/>
    <property type="match status" value="1"/>
</dbReference>
<dbReference type="Pfam" id="PF00089">
    <property type="entry name" value="Trypsin"/>
    <property type="match status" value="1"/>
</dbReference>
<evidence type="ECO:0000259" key="7">
    <source>
        <dbReference type="PROSITE" id="PS50240"/>
    </source>
</evidence>
<name>A0AAW1JJ73_POPJA</name>
<dbReference type="PRINTS" id="PR00722">
    <property type="entry name" value="CHYMOTRYPSIN"/>
</dbReference>
<keyword evidence="8" id="KW-0378">Hydrolase</keyword>
<sequence length="408" mass="46022">MTLKAALQLLLLIWLNQLSYIWTQKTENKTDNLKKRIDEIFGAFDQDKSPVVTDNVLNQCKCVPHYRCNSSNVNINGEGIIDIRNNENSCQSYLETCCLTQDISNNKISPILQPFRLGCGYRNPKGVAFETIGDVNGEAKFGEFPWMVGILKEEVVNFTVWTIYQCGGSLIHPRVVLTAAHCVSNRENVYIIRAGEWDTQTRNEILKHQERKIKSIVIHPDYYRAALYNDIALIFLEDQVILDQHIGIACLPQQGAATVSGTSCWASGWGRDQFGDHSQYQVILKKRELPFVNRNSCQSSLRTTRLGKNSCQSSLRTTRLGKYFLLHDSFVCAGGKRGIDTCQGDGGSPLVCPISNHPERYHQIGIVAWGIGCGENGIPGVYVNVALFRNWIDNELIKYNLDTSQYQY</sequence>
<dbReference type="InterPro" id="IPR001314">
    <property type="entry name" value="Peptidase_S1A"/>
</dbReference>
<evidence type="ECO:0000313" key="8">
    <source>
        <dbReference type="EMBL" id="KAK9704071.1"/>
    </source>
</evidence>
<evidence type="ECO:0000256" key="1">
    <source>
        <dbReference type="ARBA" id="ARBA00004613"/>
    </source>
</evidence>
<evidence type="ECO:0000256" key="2">
    <source>
        <dbReference type="ARBA" id="ARBA00022525"/>
    </source>
</evidence>
<keyword evidence="2" id="KW-0964">Secreted</keyword>
<gene>
    <name evidence="8" type="ORF">QE152_g28515</name>
</gene>
<dbReference type="InterPro" id="IPR009003">
    <property type="entry name" value="Peptidase_S1_PA"/>
</dbReference>
<feature type="domain" description="Peptidase S1" evidence="7">
    <location>
        <begin position="131"/>
        <end position="397"/>
    </location>
</feature>
<evidence type="ECO:0000256" key="5">
    <source>
        <dbReference type="ARBA" id="ARBA00076468"/>
    </source>
</evidence>
<dbReference type="PROSITE" id="PS00134">
    <property type="entry name" value="TRYPSIN_HIS"/>
    <property type="match status" value="1"/>
</dbReference>
<keyword evidence="9" id="KW-1185">Reference proteome</keyword>
<evidence type="ECO:0000256" key="4">
    <source>
        <dbReference type="ARBA" id="ARBA00068096"/>
    </source>
</evidence>